<evidence type="ECO:0000256" key="1">
    <source>
        <dbReference type="ARBA" id="ARBA00022729"/>
    </source>
</evidence>
<dbReference type="EMBL" id="SLXT01000002">
    <property type="protein sequence ID" value="TCP68684.1"/>
    <property type="molecule type" value="Genomic_DNA"/>
</dbReference>
<evidence type="ECO:0000313" key="3">
    <source>
        <dbReference type="Proteomes" id="UP000294813"/>
    </source>
</evidence>
<dbReference type="InterPro" id="IPR051829">
    <property type="entry name" value="Multiheme_Cytochr_ET"/>
</dbReference>
<dbReference type="SUPFAM" id="SSF48695">
    <property type="entry name" value="Multiheme cytochromes"/>
    <property type="match status" value="1"/>
</dbReference>
<sequence length="481" mass="52173">MDSNNRFQQNWKPIALTFAGIIAAIGIATSIVVTHNQTESAAKPPKPVLGDYVAFAWNTIGMKCVSDNDKYFAMHTPGNDLWVQVVKRGDPPAIVTDGIQVEYRAPENHNDPSKTINFWDYAKFTMHKEIPKNVGKSGNASDTGILKLNGEKKAFTALGIPISPYTDDGQIEPYVMYDVSVKGTDGTELIRTKAGLPSSAEVSCYKCHSGGEAEDGIGLSDKTARNILMAHDKNQGTNLLAEAEAGRPQNCLDCHSAANVNAKGKEGVLSMSAAMHGKHAQFMSGNTEQTCASCHPTSKTGQVRCERSVHTSFGMDCQSCHGTLEEHAVSLLTAQKELPAAQRLLKWLEERLPENTKVVGRTPWAQEPDCLSCHTNYGKTDLNADSYGHWTAGMQANYRFTADASGMMCASCHGSPHLQYPTNTLFGYDLNIQPVQYQGLAAPIGANGNCTVCHLTEPKDKNYHHPNMGQAFIAPPSVPTE</sequence>
<keyword evidence="3" id="KW-1185">Reference proteome</keyword>
<organism evidence="2 3">
    <name type="scientific">Heliophilum fasciatum</name>
    <dbReference type="NCBI Taxonomy" id="35700"/>
    <lineage>
        <taxon>Bacteria</taxon>
        <taxon>Bacillati</taxon>
        <taxon>Bacillota</taxon>
        <taxon>Clostridia</taxon>
        <taxon>Eubacteriales</taxon>
        <taxon>Heliobacteriaceae</taxon>
        <taxon>Heliophilum</taxon>
    </lineage>
</organism>
<comment type="caution">
    <text evidence="2">The sequence shown here is derived from an EMBL/GenBank/DDBJ whole genome shotgun (WGS) entry which is preliminary data.</text>
</comment>
<proteinExistence type="predicted"/>
<protein>
    <submittedName>
        <fullName evidence="2">Uncharacterized protein</fullName>
    </submittedName>
</protein>
<gene>
    <name evidence="2" type="ORF">EDD73_10280</name>
</gene>
<dbReference type="Proteomes" id="UP000294813">
    <property type="component" value="Unassembled WGS sequence"/>
</dbReference>
<name>A0A4R2RYS4_9FIRM</name>
<accession>A0A4R2RYS4</accession>
<keyword evidence="1" id="KW-0732">Signal</keyword>
<dbReference type="RefSeq" id="WP_131917884.1">
    <property type="nucleotide sequence ID" value="NZ_JAOQNU010000002.1"/>
</dbReference>
<dbReference type="PANTHER" id="PTHR35038">
    <property type="entry name" value="DISSIMILATORY SULFITE REDUCTASE SIRA"/>
    <property type="match status" value="1"/>
</dbReference>
<dbReference type="Gene3D" id="1.10.1130.10">
    <property type="entry name" value="Flavocytochrome C3, Chain A"/>
    <property type="match status" value="1"/>
</dbReference>
<dbReference type="AlphaFoldDB" id="A0A4R2RYS4"/>
<evidence type="ECO:0000313" key="2">
    <source>
        <dbReference type="EMBL" id="TCP68684.1"/>
    </source>
</evidence>
<dbReference type="PANTHER" id="PTHR35038:SF8">
    <property type="entry name" value="C-TYPE POLYHEME CYTOCHROME OMCC"/>
    <property type="match status" value="1"/>
</dbReference>
<reference evidence="2 3" key="1">
    <citation type="submission" date="2019-03" db="EMBL/GenBank/DDBJ databases">
        <title>Genomic Encyclopedia of Type Strains, Phase IV (KMG-IV): sequencing the most valuable type-strain genomes for metagenomic binning, comparative biology and taxonomic classification.</title>
        <authorList>
            <person name="Goeker M."/>
        </authorList>
    </citation>
    <scope>NUCLEOTIDE SEQUENCE [LARGE SCALE GENOMIC DNA]</scope>
    <source>
        <strain evidence="2 3">DSM 11170</strain>
    </source>
</reference>
<dbReference type="OrthoDB" id="9814800at2"/>
<dbReference type="InterPro" id="IPR036280">
    <property type="entry name" value="Multihaem_cyt_sf"/>
</dbReference>